<proteinExistence type="predicted"/>
<gene>
    <name evidence="1" type="ORF">F2P56_004753</name>
</gene>
<dbReference type="Gramene" id="Jr02_16970_p1">
    <property type="protein sequence ID" value="cds.Jr02_16970_p1"/>
    <property type="gene ID" value="Jr02_16970"/>
</dbReference>
<reference evidence="1" key="2">
    <citation type="submission" date="2020-03" db="EMBL/GenBank/DDBJ databases">
        <title>Walnut 2.0.</title>
        <authorList>
            <person name="Marrano A."/>
            <person name="Britton M."/>
            <person name="Zimin A.V."/>
            <person name="Zaini P.A."/>
            <person name="Workman R."/>
            <person name="Puiu D."/>
            <person name="Bianco L."/>
            <person name="Allen B.J."/>
            <person name="Troggio M."/>
            <person name="Leslie C.A."/>
            <person name="Timp W."/>
            <person name="Dendekar A."/>
            <person name="Salzberg S.L."/>
            <person name="Neale D.B."/>
        </authorList>
    </citation>
    <scope>NUCLEOTIDE SEQUENCE</scope>
    <source>
        <tissue evidence="1">Leaves</tissue>
    </source>
</reference>
<dbReference type="EMBL" id="LIHL02000002">
    <property type="protein sequence ID" value="KAF5478169.1"/>
    <property type="molecule type" value="Genomic_DNA"/>
</dbReference>
<organism evidence="1 2">
    <name type="scientific">Juglans regia</name>
    <name type="common">English walnut</name>
    <dbReference type="NCBI Taxonomy" id="51240"/>
    <lineage>
        <taxon>Eukaryota</taxon>
        <taxon>Viridiplantae</taxon>
        <taxon>Streptophyta</taxon>
        <taxon>Embryophyta</taxon>
        <taxon>Tracheophyta</taxon>
        <taxon>Spermatophyta</taxon>
        <taxon>Magnoliopsida</taxon>
        <taxon>eudicotyledons</taxon>
        <taxon>Gunneridae</taxon>
        <taxon>Pentapetalae</taxon>
        <taxon>rosids</taxon>
        <taxon>fabids</taxon>
        <taxon>Fagales</taxon>
        <taxon>Juglandaceae</taxon>
        <taxon>Juglans</taxon>
    </lineage>
</organism>
<dbReference type="AlphaFoldDB" id="A0A833Y4Y7"/>
<protein>
    <submittedName>
        <fullName evidence="1">Uncharacterized protein</fullName>
    </submittedName>
</protein>
<evidence type="ECO:0000313" key="1">
    <source>
        <dbReference type="EMBL" id="KAF5478169.1"/>
    </source>
</evidence>
<accession>A0A833Y4Y7</accession>
<name>A0A833Y4Y7_JUGRE</name>
<reference evidence="1" key="1">
    <citation type="submission" date="2015-10" db="EMBL/GenBank/DDBJ databases">
        <authorList>
            <person name="Martinez-Garcia P.J."/>
            <person name="Crepeau M.W."/>
            <person name="Puiu D."/>
            <person name="Gonzalez-Ibeas D."/>
            <person name="Whalen J."/>
            <person name="Stevens K."/>
            <person name="Paul R."/>
            <person name="Butterfield T."/>
            <person name="Britton M."/>
            <person name="Reagan R."/>
            <person name="Chakraborty S."/>
            <person name="Walawage S.L."/>
            <person name="Vasquez-Gross H.A."/>
            <person name="Cardeno C."/>
            <person name="Famula R."/>
            <person name="Pratt K."/>
            <person name="Kuruganti S."/>
            <person name="Aradhya M.K."/>
            <person name="Leslie C.A."/>
            <person name="Dandekar A.M."/>
            <person name="Salzberg S.L."/>
            <person name="Wegrzyn J.L."/>
            <person name="Langley C.H."/>
            <person name="Neale D.B."/>
        </authorList>
    </citation>
    <scope>NUCLEOTIDE SEQUENCE</scope>
    <source>
        <tissue evidence="1">Leaves</tissue>
    </source>
</reference>
<comment type="caution">
    <text evidence="1">The sequence shown here is derived from an EMBL/GenBank/DDBJ whole genome shotgun (WGS) entry which is preliminary data.</text>
</comment>
<sequence>MSSFLFPVETLDPLIRSPNLSLIMAPIFKTPCPQGGRRDPSIANKIPVYLYPPIALAISLIVQLEPYFQPSPCNGSTMFQIQDGGSLGGRLVAKLDSQFSFNSYGIWSRDLKLLSTSSGPVVPGM</sequence>
<evidence type="ECO:0000313" key="2">
    <source>
        <dbReference type="Proteomes" id="UP000619265"/>
    </source>
</evidence>
<dbReference type="Proteomes" id="UP000619265">
    <property type="component" value="Unassembled WGS sequence"/>
</dbReference>